<keyword evidence="1" id="KW-0812">Transmembrane</keyword>
<sequence length="318" mass="36792">MKNPVADILNKLEFPDGNRGVIILIMLGTIFILTGIYISGYKLKPKTEHKFVLKTIDKLIGFVEAFITRTPLSILSKKLECSIEYFMLQDLLQRRIVVIFTFALPAAGTFIFISLNQVLNLWYTKLTALLLCLMVPYYVFTLVVDYMKYYLRMKIPVLIDRFRSSFITCNRIKPALMECSRSIDRTLGRIISRASDCGDLNDSLLRSKESINDIWFNIFVLMLVNYRENGGELIAQLYKLNRTITRYNNIEKKKNKRLIWYEIFTVAVSILSIPAILLLNRMILGINTGIYYDATESFARITIFSICALAVVRILRRI</sequence>
<evidence type="ECO:0000313" key="3">
    <source>
        <dbReference type="Proteomes" id="UP000191554"/>
    </source>
</evidence>
<gene>
    <name evidence="2" type="ORF">CLHUN_05780</name>
</gene>
<feature type="transmembrane region" description="Helical" evidence="1">
    <location>
        <begin position="258"/>
        <end position="277"/>
    </location>
</feature>
<keyword evidence="1" id="KW-0472">Membrane</keyword>
<proteinExistence type="predicted"/>
<name>A0A1V4SQT7_RUMHU</name>
<keyword evidence="1" id="KW-1133">Transmembrane helix</keyword>
<dbReference type="EMBL" id="MZGX01000003">
    <property type="protein sequence ID" value="OPX45641.1"/>
    <property type="molecule type" value="Genomic_DNA"/>
</dbReference>
<evidence type="ECO:0008006" key="4">
    <source>
        <dbReference type="Google" id="ProtNLM"/>
    </source>
</evidence>
<reference evidence="2 3" key="1">
    <citation type="submission" date="2017-03" db="EMBL/GenBank/DDBJ databases">
        <title>Genome sequence of Clostridium hungatei DSM 14427.</title>
        <authorList>
            <person name="Poehlein A."/>
            <person name="Daniel R."/>
        </authorList>
    </citation>
    <scope>NUCLEOTIDE SEQUENCE [LARGE SCALE GENOMIC DNA]</scope>
    <source>
        <strain evidence="2 3">DSM 14427</strain>
    </source>
</reference>
<dbReference type="RefSeq" id="WP_242656422.1">
    <property type="nucleotide sequence ID" value="NZ_MZGX01000003.1"/>
</dbReference>
<dbReference type="STRING" id="48256.CLHUN_05780"/>
<comment type="caution">
    <text evidence="2">The sequence shown here is derived from an EMBL/GenBank/DDBJ whole genome shotgun (WGS) entry which is preliminary data.</text>
</comment>
<evidence type="ECO:0000313" key="2">
    <source>
        <dbReference type="EMBL" id="OPX45641.1"/>
    </source>
</evidence>
<organism evidence="2 3">
    <name type="scientific">Ruminiclostridium hungatei</name>
    <name type="common">Clostridium hungatei</name>
    <dbReference type="NCBI Taxonomy" id="48256"/>
    <lineage>
        <taxon>Bacteria</taxon>
        <taxon>Bacillati</taxon>
        <taxon>Bacillota</taxon>
        <taxon>Clostridia</taxon>
        <taxon>Eubacteriales</taxon>
        <taxon>Oscillospiraceae</taxon>
        <taxon>Ruminiclostridium</taxon>
    </lineage>
</organism>
<evidence type="ECO:0000256" key="1">
    <source>
        <dbReference type="SAM" id="Phobius"/>
    </source>
</evidence>
<accession>A0A1V4SQT7</accession>
<feature type="transmembrane region" description="Helical" evidence="1">
    <location>
        <begin position="20"/>
        <end position="40"/>
    </location>
</feature>
<dbReference type="AlphaFoldDB" id="A0A1V4SQT7"/>
<feature type="transmembrane region" description="Helical" evidence="1">
    <location>
        <begin position="297"/>
        <end position="315"/>
    </location>
</feature>
<feature type="transmembrane region" description="Helical" evidence="1">
    <location>
        <begin position="96"/>
        <end position="115"/>
    </location>
</feature>
<dbReference type="Proteomes" id="UP000191554">
    <property type="component" value="Unassembled WGS sequence"/>
</dbReference>
<feature type="transmembrane region" description="Helical" evidence="1">
    <location>
        <begin position="121"/>
        <end position="144"/>
    </location>
</feature>
<keyword evidence="3" id="KW-1185">Reference proteome</keyword>
<protein>
    <recommendedName>
        <fullName evidence="4">Bacterial type II secretion system protein F domain protein</fullName>
    </recommendedName>
</protein>